<dbReference type="AlphaFoldDB" id="A0A421FXC1"/>
<feature type="compositionally biased region" description="Acidic residues" evidence="2">
    <location>
        <begin position="138"/>
        <end position="155"/>
    </location>
</feature>
<dbReference type="GO" id="GO:0003723">
    <property type="term" value="F:RNA binding"/>
    <property type="evidence" value="ECO:0007669"/>
    <property type="project" value="UniProtKB-UniRule"/>
</dbReference>
<dbReference type="SUPFAM" id="SSF54791">
    <property type="entry name" value="Eukaryotic type KH-domain (KH-domain type I)"/>
    <property type="match status" value="1"/>
</dbReference>
<proteinExistence type="predicted"/>
<dbReference type="Pfam" id="PF00013">
    <property type="entry name" value="KH_1"/>
    <property type="match status" value="1"/>
</dbReference>
<feature type="region of interest" description="Disordered" evidence="2">
    <location>
        <begin position="64"/>
        <end position="93"/>
    </location>
</feature>
<reference evidence="4 5" key="1">
    <citation type="submission" date="2018-07" db="EMBL/GenBank/DDBJ databases">
        <title>Genome sequencing of oomycete isolates from Chile give support for New Zealand origin for Phytophthora kernoviae and make available the first Nothophytophthora sp. genome.</title>
        <authorList>
            <person name="Studholme D.J."/>
            <person name="Sanfuentes E."/>
            <person name="Panda P."/>
            <person name="Hill R."/>
            <person name="Sambles C."/>
            <person name="Grant M."/>
            <person name="Williams N.M."/>
            <person name="Mcdougal R.L."/>
        </authorList>
    </citation>
    <scope>NUCLEOTIDE SEQUENCE [LARGE SCALE GENOMIC DNA]</scope>
    <source>
        <strain evidence="4">Chile7</strain>
    </source>
</reference>
<feature type="region of interest" description="Disordered" evidence="2">
    <location>
        <begin position="130"/>
        <end position="166"/>
    </location>
</feature>
<comment type="caution">
    <text evidence="4">The sequence shown here is derived from an EMBL/GenBank/DDBJ whole genome shotgun (WGS) entry which is preliminary data.</text>
</comment>
<evidence type="ECO:0000256" key="1">
    <source>
        <dbReference type="PROSITE-ProRule" id="PRU00117"/>
    </source>
</evidence>
<organism evidence="4 5">
    <name type="scientific">Phytophthora kernoviae</name>
    <dbReference type="NCBI Taxonomy" id="325452"/>
    <lineage>
        <taxon>Eukaryota</taxon>
        <taxon>Sar</taxon>
        <taxon>Stramenopiles</taxon>
        <taxon>Oomycota</taxon>
        <taxon>Peronosporomycetes</taxon>
        <taxon>Peronosporales</taxon>
        <taxon>Peronosporaceae</taxon>
        <taxon>Phytophthora</taxon>
    </lineage>
</organism>
<dbReference type="PROSITE" id="PS50084">
    <property type="entry name" value="KH_TYPE_1"/>
    <property type="match status" value="1"/>
</dbReference>
<gene>
    <name evidence="4" type="ORF">BBJ29_007127</name>
</gene>
<keyword evidence="1" id="KW-0694">RNA-binding</keyword>
<evidence type="ECO:0000259" key="3">
    <source>
        <dbReference type="Pfam" id="PF00013"/>
    </source>
</evidence>
<dbReference type="Gene3D" id="3.30.1370.10">
    <property type="entry name" value="K Homology domain, type 1"/>
    <property type="match status" value="1"/>
</dbReference>
<evidence type="ECO:0000313" key="4">
    <source>
        <dbReference type="EMBL" id="RLN54111.1"/>
    </source>
</evidence>
<dbReference type="InterPro" id="IPR036612">
    <property type="entry name" value="KH_dom_type_1_sf"/>
</dbReference>
<accession>A0A421FXC1</accession>
<dbReference type="Proteomes" id="UP000284657">
    <property type="component" value="Unassembled WGS sequence"/>
</dbReference>
<dbReference type="EMBL" id="MBAD02001505">
    <property type="protein sequence ID" value="RLN54111.1"/>
    <property type="molecule type" value="Genomic_DNA"/>
</dbReference>
<feature type="domain" description="K Homology" evidence="3">
    <location>
        <begin position="5"/>
        <end position="50"/>
    </location>
</feature>
<sequence length="274" mass="33048">MLDQRGKLIREISDKSGAYTHFLAPHDEENRICVFSGDLSCVLRAQRLVLQIIAGDAISSKRLAPTRKRKRSRRDEEEEQYEEMEDEGEYMRDEVPYYEDEIDDEYYDNEYEEAPRPVLRRQKIVRRQPLSQSRHDFDVEEDVYEYDNDTNESEYEERSRQPLRRRAVATRPREYFEDDYDLDRYDHEESIIYGVPQPRVPKRPAVVRRLPHGSRRAKYDDDEYGYEYDYEDHDDAEYEQLLLPRKQVIRRRPISGRGDDRRSALILPHVQVYI</sequence>
<evidence type="ECO:0000256" key="2">
    <source>
        <dbReference type="SAM" id="MobiDB-lite"/>
    </source>
</evidence>
<protein>
    <recommendedName>
        <fullName evidence="3">K Homology domain-containing protein</fullName>
    </recommendedName>
</protein>
<dbReference type="InterPro" id="IPR004088">
    <property type="entry name" value="KH_dom_type_1"/>
</dbReference>
<evidence type="ECO:0000313" key="5">
    <source>
        <dbReference type="Proteomes" id="UP000284657"/>
    </source>
</evidence>
<name>A0A421FXC1_9STRA</name>
<feature type="compositionally biased region" description="Acidic residues" evidence="2">
    <location>
        <begin position="76"/>
        <end position="88"/>
    </location>
</feature>